<comment type="caution">
    <text evidence="1">The sequence shown here is derived from an EMBL/GenBank/DDBJ whole genome shotgun (WGS) entry which is preliminary data.</text>
</comment>
<gene>
    <name evidence="1" type="ORF">ODALV1_LOCUS13265</name>
</gene>
<proteinExistence type="predicted"/>
<dbReference type="Proteomes" id="UP001642540">
    <property type="component" value="Unassembled WGS sequence"/>
</dbReference>
<evidence type="ECO:0000313" key="1">
    <source>
        <dbReference type="EMBL" id="CAL8109334.1"/>
    </source>
</evidence>
<name>A0ABP1QN90_9HEXA</name>
<dbReference type="Gene3D" id="1.10.238.10">
    <property type="entry name" value="EF-hand"/>
    <property type="match status" value="1"/>
</dbReference>
<evidence type="ECO:0000313" key="2">
    <source>
        <dbReference type="Proteomes" id="UP001642540"/>
    </source>
</evidence>
<keyword evidence="2" id="KW-1185">Reference proteome</keyword>
<dbReference type="EMBL" id="CAXLJM020000041">
    <property type="protein sequence ID" value="CAL8109334.1"/>
    <property type="molecule type" value="Genomic_DNA"/>
</dbReference>
<dbReference type="InterPro" id="IPR011992">
    <property type="entry name" value="EF-hand-dom_pair"/>
</dbReference>
<sequence>MKGIATKIQVDMRDDEDVLKEFHKLDLNEAELLNPEEIKAVFDNLIPAPPPAQVKRITEAFNVFDADGDGVWRIVFERTGNHTTIYGQIFWSKIGCPHINEYAR</sequence>
<protein>
    <submittedName>
        <fullName evidence="1">Uncharacterized protein</fullName>
    </submittedName>
</protein>
<dbReference type="SUPFAM" id="SSF47473">
    <property type="entry name" value="EF-hand"/>
    <property type="match status" value="1"/>
</dbReference>
<accession>A0ABP1QN90</accession>
<reference evidence="1 2" key="1">
    <citation type="submission" date="2024-08" db="EMBL/GenBank/DDBJ databases">
        <authorList>
            <person name="Cucini C."/>
            <person name="Frati F."/>
        </authorList>
    </citation>
    <scope>NUCLEOTIDE SEQUENCE [LARGE SCALE GENOMIC DNA]</scope>
</reference>
<organism evidence="1 2">
    <name type="scientific">Orchesella dallaii</name>
    <dbReference type="NCBI Taxonomy" id="48710"/>
    <lineage>
        <taxon>Eukaryota</taxon>
        <taxon>Metazoa</taxon>
        <taxon>Ecdysozoa</taxon>
        <taxon>Arthropoda</taxon>
        <taxon>Hexapoda</taxon>
        <taxon>Collembola</taxon>
        <taxon>Entomobryomorpha</taxon>
        <taxon>Entomobryoidea</taxon>
        <taxon>Orchesellidae</taxon>
        <taxon>Orchesellinae</taxon>
        <taxon>Orchesella</taxon>
    </lineage>
</organism>